<keyword evidence="4" id="KW-1185">Reference proteome</keyword>
<name>A0A0H5BQF4_BLAVI</name>
<reference evidence="3" key="2">
    <citation type="submission" date="2015-11" db="EMBL/GenBank/DDBJ databases">
        <authorList>
            <person name="Zhang Y."/>
            <person name="Guo Z."/>
        </authorList>
    </citation>
    <scope>NUCLEOTIDE SEQUENCE</scope>
    <source>
        <strain evidence="3">1</strain>
    </source>
</reference>
<sequence length="694" mass="75947">MLNDLLAIERGLTANGVDLVGRHPDVKDVAKGSALRVRLAEGGHVSSVEVIPEAGNGAVWTLRDGQHNGFPGLKTAAGLLALDAFAREKHDRAWNSSKSPPDRRNELMRLFSEHSVAARQIKNWPNSGHRKRISERLEALRTLADDPLSASVPAVFERFLAALDVSPSFLEQLTNALGERVRNNGDDYWIDPIRTALIAPIVLAIDVKDMEFQRDAGDARQIGAISRALSNPPSTGNEQIKGEAVCALTGKAAKLHAGNFPQPNLPGLGQTYIYSRNRDIPSLTRYGRTADASFQADAELVRRLAGAIAALTREDRKGKTWRLIPAESGDKSDLLVVSTADPGAHYADAVADDDELSGEAALKELASRAIDQSKGIFEHGQPEDQVLVLVLRTVDPANRKSIYQRRATSARFWTAARDWQSATVNTPDWLRFPFPGKAKAEVILRGPPYVTPLSITPISRVQFANGGRRPIEVIGIPASQAFQLFLKEGDIERRARDLLHLLVERHGDLLAGVAAARTKGTEFLKDFDPKAGLRRNALQSATWIGALLYHLDRLKEVYMSDAGFRLGQLLAAADIVHVGYCKDVRDGSIPPTLLGNALLGMAAERPHDALKLLLKRWPPYAAWAKRKARWVLREIEPIAMDLREKLGKVEGRPDEYFQAELLLGYMAGLPRGTEGAGDASHAEGQNDVNRGESA</sequence>
<feature type="region of interest" description="Disordered" evidence="1">
    <location>
        <begin position="673"/>
        <end position="694"/>
    </location>
</feature>
<evidence type="ECO:0000313" key="4">
    <source>
        <dbReference type="Proteomes" id="UP000065734"/>
    </source>
</evidence>
<evidence type="ECO:0000313" key="3">
    <source>
        <dbReference type="EMBL" id="CUU41937.1"/>
    </source>
</evidence>
<dbReference type="KEGG" id="bvr:BVIR_1491"/>
<evidence type="ECO:0000256" key="1">
    <source>
        <dbReference type="SAM" id="MobiDB-lite"/>
    </source>
</evidence>
<reference evidence="4" key="3">
    <citation type="journal article" date="2016" name="Genome Announc.">
        <title>Revised genome sequence of the purple photosynthetic bacterium Blastochloris viridis.</title>
        <authorList>
            <person name="Liu L.N."/>
            <person name="Faulkner M."/>
            <person name="Liu X."/>
            <person name="Huang F."/>
            <person name="Darby A.C."/>
            <person name="Hall N."/>
        </authorList>
    </citation>
    <scope>NUCLEOTIDE SEQUENCE [LARGE SCALE GENOMIC DNA]</scope>
    <source>
        <strain evidence="4">ATCC 19567 / DSM 133 / F</strain>
    </source>
</reference>
<protein>
    <submittedName>
        <fullName evidence="3">Uncharacterized protein</fullName>
    </submittedName>
</protein>
<organism evidence="3 4">
    <name type="scientific">Blastochloris viridis</name>
    <name type="common">Rhodopseudomonas viridis</name>
    <dbReference type="NCBI Taxonomy" id="1079"/>
    <lineage>
        <taxon>Bacteria</taxon>
        <taxon>Pseudomonadati</taxon>
        <taxon>Pseudomonadota</taxon>
        <taxon>Alphaproteobacteria</taxon>
        <taxon>Hyphomicrobiales</taxon>
        <taxon>Blastochloridaceae</taxon>
        <taxon>Blastochloris</taxon>
    </lineage>
</organism>
<dbReference type="EMBL" id="AP014854">
    <property type="protein sequence ID" value="BAS00854.1"/>
    <property type="molecule type" value="Genomic_DNA"/>
</dbReference>
<dbReference type="PATRIC" id="fig|1079.6.peg.1547"/>
<dbReference type="Proteomes" id="UP000065734">
    <property type="component" value="Chromosome I"/>
</dbReference>
<reference evidence="2" key="1">
    <citation type="journal article" date="2015" name="Genome Announc.">
        <title>Complete Genome Sequence of the Bacteriochlorophyll b-Producing Photosynthetic Bacterium Blastochloris viridis.</title>
        <authorList>
            <person name="Tsukatani Y."/>
            <person name="Hirose Y."/>
            <person name="Harada J."/>
            <person name="Misawa N."/>
            <person name="Mori K."/>
            <person name="Inoue K."/>
            <person name="Tamiaki H."/>
        </authorList>
    </citation>
    <scope>NUCLEOTIDE SEQUENCE [LARGE SCALE GENOMIC DNA]</scope>
    <source>
        <strain evidence="2">DSM 133</strain>
    </source>
</reference>
<accession>A0A0H5BQF4</accession>
<dbReference type="EMBL" id="LN907867">
    <property type="protein sequence ID" value="CUU41937.1"/>
    <property type="molecule type" value="Genomic_DNA"/>
</dbReference>
<dbReference type="OrthoDB" id="5519144at2"/>
<evidence type="ECO:0000313" key="2">
    <source>
        <dbReference type="EMBL" id="BAS00854.1"/>
    </source>
</evidence>
<dbReference type="AlphaFoldDB" id="A0A0H5BQF4"/>
<proteinExistence type="predicted"/>
<dbReference type="RefSeq" id="WP_060833008.1">
    <property type="nucleotide sequence ID" value="NZ_AP014854.2"/>
</dbReference>
<gene>
    <name evidence="2" type="ORF">BV133_3260</name>
    <name evidence="3" type="ORF">BVIRIDIS_09360</name>
</gene>
<dbReference type="STRING" id="1079.BVIR_1491"/>